<dbReference type="InterPro" id="IPR025698">
    <property type="entry name" value="2TM_dom"/>
</dbReference>
<sequence>MGIMKYKMNITMESNRKDKQIKARQRVAQLKGFYVHLTVFVIINLFIITTSMVARINNGENFMEALFTFGTFSTAFFWGIGLAFHAAKTFAYNPFFSKDWEERQIQKYIEEDKREAEKFGGR</sequence>
<comment type="caution">
    <text evidence="3">The sequence shown here is derived from an EMBL/GenBank/DDBJ whole genome shotgun (WGS) entry which is preliminary data.</text>
</comment>
<dbReference type="AlphaFoldDB" id="A0A0F9M2T9"/>
<organism evidence="3">
    <name type="scientific">marine sediment metagenome</name>
    <dbReference type="NCBI Taxonomy" id="412755"/>
    <lineage>
        <taxon>unclassified sequences</taxon>
        <taxon>metagenomes</taxon>
        <taxon>ecological metagenomes</taxon>
    </lineage>
</organism>
<evidence type="ECO:0000313" key="3">
    <source>
        <dbReference type="EMBL" id="KKM93656.1"/>
    </source>
</evidence>
<feature type="transmembrane region" description="Helical" evidence="1">
    <location>
        <begin position="66"/>
        <end position="87"/>
    </location>
</feature>
<feature type="domain" description="2TM" evidence="2">
    <location>
        <begin position="22"/>
        <end position="110"/>
    </location>
</feature>
<evidence type="ECO:0000259" key="2">
    <source>
        <dbReference type="Pfam" id="PF13239"/>
    </source>
</evidence>
<feature type="transmembrane region" description="Helical" evidence="1">
    <location>
        <begin position="33"/>
        <end position="54"/>
    </location>
</feature>
<keyword evidence="1" id="KW-0472">Membrane</keyword>
<dbReference type="Pfam" id="PF13239">
    <property type="entry name" value="2TM"/>
    <property type="match status" value="1"/>
</dbReference>
<protein>
    <recommendedName>
        <fullName evidence="2">2TM domain-containing protein</fullName>
    </recommendedName>
</protein>
<evidence type="ECO:0000256" key="1">
    <source>
        <dbReference type="SAM" id="Phobius"/>
    </source>
</evidence>
<accession>A0A0F9M2T9</accession>
<keyword evidence="1" id="KW-1133">Transmembrane helix</keyword>
<proteinExistence type="predicted"/>
<reference evidence="3" key="1">
    <citation type="journal article" date="2015" name="Nature">
        <title>Complex archaea that bridge the gap between prokaryotes and eukaryotes.</title>
        <authorList>
            <person name="Spang A."/>
            <person name="Saw J.H."/>
            <person name="Jorgensen S.L."/>
            <person name="Zaremba-Niedzwiedzka K."/>
            <person name="Martijn J."/>
            <person name="Lind A.E."/>
            <person name="van Eijk R."/>
            <person name="Schleper C."/>
            <person name="Guy L."/>
            <person name="Ettema T.J."/>
        </authorList>
    </citation>
    <scope>NUCLEOTIDE SEQUENCE</scope>
</reference>
<name>A0A0F9M2T9_9ZZZZ</name>
<dbReference type="EMBL" id="LAZR01006236">
    <property type="protein sequence ID" value="KKM93656.1"/>
    <property type="molecule type" value="Genomic_DNA"/>
</dbReference>
<gene>
    <name evidence="3" type="ORF">LCGC14_1206140</name>
</gene>
<keyword evidence="1" id="KW-0812">Transmembrane</keyword>